<organism evidence="1 2">
    <name type="scientific">Chthonomonas calidirosea (strain DSM 23976 / ICMP 18418 / T49)</name>
    <dbReference type="NCBI Taxonomy" id="1303518"/>
    <lineage>
        <taxon>Bacteria</taxon>
        <taxon>Bacillati</taxon>
        <taxon>Armatimonadota</taxon>
        <taxon>Chthonomonadia</taxon>
        <taxon>Chthonomonadales</taxon>
        <taxon>Chthonomonadaceae</taxon>
        <taxon>Chthonomonas</taxon>
    </lineage>
</organism>
<name>S0EVF0_CHTCT</name>
<dbReference type="InParanoid" id="S0EVF0"/>
<gene>
    <name evidence="1" type="ORF">CCALI_01941</name>
</gene>
<dbReference type="PANTHER" id="PTHR36456">
    <property type="entry name" value="UPF0232 PROTEIN SCO3875"/>
    <property type="match status" value="1"/>
</dbReference>
<dbReference type="AlphaFoldDB" id="S0EVF0"/>
<accession>S0EVF0</accession>
<dbReference type="InterPro" id="IPR007922">
    <property type="entry name" value="DciA-like"/>
</dbReference>
<dbReference type="STRING" id="454171.CP488_02153"/>
<dbReference type="EMBL" id="HF951689">
    <property type="protein sequence ID" value="CCW35748.1"/>
    <property type="molecule type" value="Genomic_DNA"/>
</dbReference>
<dbReference type="PATRIC" id="fig|1303518.3.peg.1996"/>
<dbReference type="Pfam" id="PF05258">
    <property type="entry name" value="DciA"/>
    <property type="match status" value="1"/>
</dbReference>
<dbReference type="Proteomes" id="UP000014227">
    <property type="component" value="Chromosome I"/>
</dbReference>
<proteinExistence type="predicted"/>
<keyword evidence="2" id="KW-1185">Reference proteome</keyword>
<reference evidence="2" key="1">
    <citation type="submission" date="2013-03" db="EMBL/GenBank/DDBJ databases">
        <title>Genome sequence of Chthonomonas calidirosea, the first sequenced genome from the Armatimonadetes phylum (formally candidate division OP10).</title>
        <authorList>
            <person name="Lee K.C.Y."/>
            <person name="Morgan X.C."/>
            <person name="Dunfield P.F."/>
            <person name="Tamas I."/>
            <person name="Houghton K.M."/>
            <person name="Vyssotski M."/>
            <person name="Ryan J.L.J."/>
            <person name="Lagutin K."/>
            <person name="McDonald I.R."/>
            <person name="Stott M.B."/>
        </authorList>
    </citation>
    <scope>NUCLEOTIDE SEQUENCE [LARGE SCALE GENOMIC DNA]</scope>
    <source>
        <strain evidence="2">DSM 23976 / ICMP 18418 / T49</strain>
    </source>
</reference>
<evidence type="ECO:0000313" key="2">
    <source>
        <dbReference type="Proteomes" id="UP000014227"/>
    </source>
</evidence>
<dbReference type="eggNOG" id="COG5512">
    <property type="taxonomic scope" value="Bacteria"/>
</dbReference>
<protein>
    <submittedName>
        <fullName evidence="1">Zn-ribbon-containing, possibly RNA-binding protein and truncated derivatives</fullName>
    </submittedName>
</protein>
<dbReference type="PANTHER" id="PTHR36456:SF1">
    <property type="entry name" value="UPF0232 PROTEIN SCO3875"/>
    <property type="match status" value="1"/>
</dbReference>
<dbReference type="HOGENOM" id="CLU_1486570_0_0_0"/>
<evidence type="ECO:0000313" key="1">
    <source>
        <dbReference type="EMBL" id="CCW35748.1"/>
    </source>
</evidence>
<sequence length="181" mass="20457">MQAIAPLESAPLIRQSLALVCWPRVAGEQAAKASRAEMIRNGVLFVRTRSSTWSQELALHKHKLLQKLARLLGPGVVTDIVFRAQGVDGEDPSFPEEEEPTAEELRKVVLTDEEQELLKARLASLASISNARVRQAIAHRLEMEARLYHWRLERGWKACKKCQVLHKTPYALCPLCRLEES</sequence>
<dbReference type="KEGG" id="ccz:CCALI_01941"/>